<name>A0A099F6B3_9RHOB</name>
<dbReference type="Proteomes" id="UP000182312">
    <property type="component" value="Unassembled WGS sequence"/>
</dbReference>
<evidence type="ECO:0008006" key="5">
    <source>
        <dbReference type="Google" id="ProtNLM"/>
    </source>
</evidence>
<evidence type="ECO:0000313" key="4">
    <source>
        <dbReference type="Proteomes" id="UP000182312"/>
    </source>
</evidence>
<dbReference type="EMBL" id="FOJO01000004">
    <property type="protein sequence ID" value="SFA45266.1"/>
    <property type="molecule type" value="Genomic_DNA"/>
</dbReference>
<reference evidence="1 3" key="1">
    <citation type="submission" date="2014-09" db="EMBL/GenBank/DDBJ databases">
        <authorList>
            <person name="McGinnis J.M."/>
            <person name="Wolfgang W.J."/>
        </authorList>
    </citation>
    <scope>NUCLEOTIDE SEQUENCE [LARGE SCALE GENOMIC DNA]</scope>
    <source>
        <strain evidence="1 3">JCM 14014</strain>
    </source>
</reference>
<gene>
    <name evidence="1" type="ORF">IT41_03690</name>
    <name evidence="2" type="ORF">SAMN04487972_10411</name>
</gene>
<proteinExistence type="predicted"/>
<evidence type="ECO:0000313" key="1">
    <source>
        <dbReference type="EMBL" id="KGJ06270.1"/>
    </source>
</evidence>
<dbReference type="eggNOG" id="ENOG50313HF">
    <property type="taxonomic scope" value="Bacteria"/>
</dbReference>
<evidence type="ECO:0000313" key="2">
    <source>
        <dbReference type="EMBL" id="SFA45266.1"/>
    </source>
</evidence>
<organism evidence="1 3">
    <name type="scientific">Paracoccus halophilus</name>
    <dbReference type="NCBI Taxonomy" id="376733"/>
    <lineage>
        <taxon>Bacteria</taxon>
        <taxon>Pseudomonadati</taxon>
        <taxon>Pseudomonadota</taxon>
        <taxon>Alphaproteobacteria</taxon>
        <taxon>Rhodobacterales</taxon>
        <taxon>Paracoccaceae</taxon>
        <taxon>Paracoccus</taxon>
    </lineage>
</organism>
<dbReference type="STRING" id="376733.SAMN04487972_10411"/>
<reference evidence="2 4" key="3">
    <citation type="submission" date="2016-10" db="EMBL/GenBank/DDBJ databases">
        <authorList>
            <person name="de Groot N.N."/>
        </authorList>
    </citation>
    <scope>NUCLEOTIDE SEQUENCE [LARGE SCALE GENOMIC DNA]</scope>
    <source>
        <strain evidence="2 4">CGMCC 1.6117</strain>
    </source>
</reference>
<dbReference type="EMBL" id="JRKN01000003">
    <property type="protein sequence ID" value="KGJ06270.1"/>
    <property type="molecule type" value="Genomic_DNA"/>
</dbReference>
<dbReference type="RefSeq" id="WP_036738798.1">
    <property type="nucleotide sequence ID" value="NZ_FOJO01000004.1"/>
</dbReference>
<keyword evidence="3" id="KW-1185">Reference proteome</keyword>
<protein>
    <recommendedName>
        <fullName evidence="5">Flagellar export protein FliJ</fullName>
    </recommendedName>
</protein>
<sequence length="118" mass="13295">MKGQTKALGRLERIARLKSDIEMRRFSAFRSHLVEARARMMQIEQELAAIHQSDAAFSVSEARLTNALACEKIRDLLAAEEEVRRLLPGFEAARGRALREFGRAEALNSLRKSSIVEA</sequence>
<accession>A0A099F6B3</accession>
<dbReference type="AlphaFoldDB" id="A0A099F6B3"/>
<evidence type="ECO:0000313" key="3">
    <source>
        <dbReference type="Proteomes" id="UP000029846"/>
    </source>
</evidence>
<dbReference type="Proteomes" id="UP000029846">
    <property type="component" value="Unassembled WGS sequence"/>
</dbReference>
<dbReference type="OrthoDB" id="7778470at2"/>
<reference evidence="1 3" key="2">
    <citation type="submission" date="2014-10" db="EMBL/GenBank/DDBJ databases">
        <title>Paracoccus sanguinis sp. nov., isolated from clinical specimens of New York State patients.</title>
        <authorList>
            <person name="Mingle L.A."/>
            <person name="Cole J.A."/>
            <person name="Lapierre P."/>
            <person name="Musser K.A."/>
        </authorList>
    </citation>
    <scope>NUCLEOTIDE SEQUENCE [LARGE SCALE GENOMIC DNA]</scope>
    <source>
        <strain evidence="1 3">JCM 14014</strain>
    </source>
</reference>